<proteinExistence type="inferred from homology"/>
<comment type="similarity">
    <text evidence="1">Belongs to the insulin family.</text>
</comment>
<evidence type="ECO:0000259" key="3">
    <source>
        <dbReference type="Pfam" id="PF00049"/>
    </source>
</evidence>
<dbReference type="GO" id="GO:0005179">
    <property type="term" value="F:hormone activity"/>
    <property type="evidence" value="ECO:0007669"/>
    <property type="project" value="InterPro"/>
</dbReference>
<accession>A0A8J9ZCE4</accession>
<dbReference type="EMBL" id="OV696703">
    <property type="protein sequence ID" value="CAH1251109.1"/>
    <property type="molecule type" value="Genomic_DNA"/>
</dbReference>
<dbReference type="SUPFAM" id="SSF56994">
    <property type="entry name" value="Insulin-like"/>
    <property type="match status" value="1"/>
</dbReference>
<dbReference type="Gene3D" id="1.10.100.10">
    <property type="entry name" value="Insulin-like"/>
    <property type="match status" value="1"/>
</dbReference>
<sequence length="106" mass="12077">MAVFQGTWRNAEFSAPDVDNVENEARIHPRSPQFSRRIQKLIDDCCFNVCDFDTLESYCNPWAETPEPNPNDAENAAEIPEEETTISKFGSDHVTRERDSRNGVLS</sequence>
<dbReference type="AlphaFoldDB" id="A0A8J9ZCE4"/>
<evidence type="ECO:0000256" key="2">
    <source>
        <dbReference type="SAM" id="MobiDB-lite"/>
    </source>
</evidence>
<feature type="region of interest" description="Disordered" evidence="2">
    <location>
        <begin position="62"/>
        <end position="106"/>
    </location>
</feature>
<gene>
    <name evidence="4" type="primary">Hypp8994</name>
    <name evidence="4" type="ORF">BLAG_LOCUS11595</name>
</gene>
<dbReference type="OrthoDB" id="8936076at2759"/>
<name>A0A8J9ZCE4_BRALA</name>
<dbReference type="InterPro" id="IPR022353">
    <property type="entry name" value="Insulin_CS"/>
</dbReference>
<evidence type="ECO:0000313" key="5">
    <source>
        <dbReference type="Proteomes" id="UP000838412"/>
    </source>
</evidence>
<organism evidence="4 5">
    <name type="scientific">Branchiostoma lanceolatum</name>
    <name type="common">Common lancelet</name>
    <name type="synonym">Amphioxus lanceolatum</name>
    <dbReference type="NCBI Taxonomy" id="7740"/>
    <lineage>
        <taxon>Eukaryota</taxon>
        <taxon>Metazoa</taxon>
        <taxon>Chordata</taxon>
        <taxon>Cephalochordata</taxon>
        <taxon>Leptocardii</taxon>
        <taxon>Amphioxiformes</taxon>
        <taxon>Branchiostomatidae</taxon>
        <taxon>Branchiostoma</taxon>
    </lineage>
</organism>
<reference evidence="4" key="1">
    <citation type="submission" date="2022-01" db="EMBL/GenBank/DDBJ databases">
        <authorList>
            <person name="Braso-Vives M."/>
        </authorList>
    </citation>
    <scope>NUCLEOTIDE SEQUENCE</scope>
</reference>
<dbReference type="Pfam" id="PF00049">
    <property type="entry name" value="Insulin"/>
    <property type="match status" value="1"/>
</dbReference>
<keyword evidence="5" id="KW-1185">Reference proteome</keyword>
<evidence type="ECO:0000313" key="4">
    <source>
        <dbReference type="EMBL" id="CAH1251109.1"/>
    </source>
</evidence>
<feature type="domain" description="Insulin-like" evidence="3">
    <location>
        <begin position="12"/>
        <end position="59"/>
    </location>
</feature>
<dbReference type="InterPro" id="IPR016179">
    <property type="entry name" value="Insulin-like"/>
</dbReference>
<evidence type="ECO:0000256" key="1">
    <source>
        <dbReference type="ARBA" id="ARBA00009034"/>
    </source>
</evidence>
<dbReference type="GO" id="GO:0005576">
    <property type="term" value="C:extracellular region"/>
    <property type="evidence" value="ECO:0007669"/>
    <property type="project" value="InterPro"/>
</dbReference>
<dbReference type="Proteomes" id="UP000838412">
    <property type="component" value="Chromosome 18"/>
</dbReference>
<dbReference type="PROSITE" id="PS00262">
    <property type="entry name" value="INSULIN"/>
    <property type="match status" value="1"/>
</dbReference>
<protein>
    <submittedName>
        <fullName evidence="4">Hypp8994 protein</fullName>
    </submittedName>
</protein>
<feature type="compositionally biased region" description="Basic and acidic residues" evidence="2">
    <location>
        <begin position="90"/>
        <end position="106"/>
    </location>
</feature>
<dbReference type="InterPro" id="IPR036438">
    <property type="entry name" value="Insulin-like_sf"/>
</dbReference>